<evidence type="ECO:0000313" key="17">
    <source>
        <dbReference type="Proteomes" id="UP000199589"/>
    </source>
</evidence>
<comment type="function">
    <text evidence="1 12">Catalyzes the condensation of (S)-aspartate-beta-semialdehyde [(S)-ASA] and pyruvate to 4-hydroxy-tetrahydrodipicolinate (HTPA).</text>
</comment>
<dbReference type="Proteomes" id="UP000199589">
    <property type="component" value="Unassembled WGS sequence"/>
</dbReference>
<dbReference type="EMBL" id="FOSJ01000001">
    <property type="protein sequence ID" value="SFJ83436.1"/>
    <property type="molecule type" value="Genomic_DNA"/>
</dbReference>
<evidence type="ECO:0000256" key="15">
    <source>
        <dbReference type="PIRSR" id="PIRSR001365-2"/>
    </source>
</evidence>
<evidence type="ECO:0000256" key="10">
    <source>
        <dbReference type="ARBA" id="ARBA00023270"/>
    </source>
</evidence>
<dbReference type="Gene3D" id="3.20.20.70">
    <property type="entry name" value="Aldolase class I"/>
    <property type="match status" value="1"/>
</dbReference>
<evidence type="ECO:0000256" key="1">
    <source>
        <dbReference type="ARBA" id="ARBA00003294"/>
    </source>
</evidence>
<dbReference type="UniPathway" id="UPA00034">
    <property type="reaction ID" value="UER00017"/>
</dbReference>
<feature type="active site" description="Proton donor/acceptor" evidence="12 14">
    <location>
        <position position="135"/>
    </location>
</feature>
<dbReference type="PRINTS" id="PR00146">
    <property type="entry name" value="DHPICSNTHASE"/>
</dbReference>
<dbReference type="EC" id="4.3.3.7" evidence="4 12"/>
<evidence type="ECO:0000313" key="16">
    <source>
        <dbReference type="EMBL" id="SFJ83436.1"/>
    </source>
</evidence>
<dbReference type="OrthoDB" id="9782828at2"/>
<evidence type="ECO:0000256" key="12">
    <source>
        <dbReference type="HAMAP-Rule" id="MF_00418"/>
    </source>
</evidence>
<dbReference type="PIRSF" id="PIRSF001365">
    <property type="entry name" value="DHDPS"/>
    <property type="match status" value="1"/>
</dbReference>
<dbReference type="PANTHER" id="PTHR12128:SF66">
    <property type="entry name" value="4-HYDROXY-2-OXOGLUTARATE ALDOLASE, MITOCHONDRIAL"/>
    <property type="match status" value="1"/>
</dbReference>
<accession>A0A1I3UN88</accession>
<dbReference type="AlphaFoldDB" id="A0A1I3UN88"/>
<dbReference type="GO" id="GO:0009089">
    <property type="term" value="P:lysine biosynthetic process via diaminopimelate"/>
    <property type="evidence" value="ECO:0007669"/>
    <property type="project" value="UniProtKB-UniRule"/>
</dbReference>
<organism evidence="16 17">
    <name type="scientific">Marinilactibacillus piezotolerans</name>
    <dbReference type="NCBI Taxonomy" id="258723"/>
    <lineage>
        <taxon>Bacteria</taxon>
        <taxon>Bacillati</taxon>
        <taxon>Bacillota</taxon>
        <taxon>Bacilli</taxon>
        <taxon>Lactobacillales</taxon>
        <taxon>Carnobacteriaceae</taxon>
        <taxon>Marinilactibacillus</taxon>
    </lineage>
</organism>
<dbReference type="InterPro" id="IPR020625">
    <property type="entry name" value="Schiff_base-form_aldolases_AS"/>
</dbReference>
<dbReference type="RefSeq" id="WP_091895165.1">
    <property type="nucleotide sequence ID" value="NZ_FOSJ01000001.1"/>
</dbReference>
<evidence type="ECO:0000256" key="3">
    <source>
        <dbReference type="ARBA" id="ARBA00007592"/>
    </source>
</evidence>
<dbReference type="PANTHER" id="PTHR12128">
    <property type="entry name" value="DIHYDRODIPICOLINATE SYNTHASE"/>
    <property type="match status" value="1"/>
</dbReference>
<dbReference type="GO" id="GO:0019877">
    <property type="term" value="P:diaminopimelate biosynthetic process"/>
    <property type="evidence" value="ECO:0007669"/>
    <property type="project" value="UniProtKB-UniRule"/>
</dbReference>
<evidence type="ECO:0000256" key="9">
    <source>
        <dbReference type="ARBA" id="ARBA00023239"/>
    </source>
</evidence>
<comment type="catalytic activity">
    <reaction evidence="11 12">
        <text>L-aspartate 4-semialdehyde + pyruvate = (2S,4S)-4-hydroxy-2,3,4,5-tetrahydrodipicolinate + H2O + H(+)</text>
        <dbReference type="Rhea" id="RHEA:34171"/>
        <dbReference type="ChEBI" id="CHEBI:15361"/>
        <dbReference type="ChEBI" id="CHEBI:15377"/>
        <dbReference type="ChEBI" id="CHEBI:15378"/>
        <dbReference type="ChEBI" id="CHEBI:67139"/>
        <dbReference type="ChEBI" id="CHEBI:537519"/>
        <dbReference type="EC" id="4.3.3.7"/>
    </reaction>
</comment>
<feature type="site" description="Part of a proton relay during catalysis" evidence="12">
    <location>
        <position position="109"/>
    </location>
</feature>
<keyword evidence="5 12" id="KW-0963">Cytoplasm</keyword>
<feature type="site" description="Part of a proton relay during catalysis" evidence="12">
    <location>
        <position position="46"/>
    </location>
</feature>
<comment type="caution">
    <text evidence="12">Was originally thought to be a dihydrodipicolinate synthase (DHDPS), catalyzing the condensation of (S)-aspartate-beta-semialdehyde [(S)-ASA] and pyruvate to dihydrodipicolinate (DHDP). However, it was shown in E.coli that the product of the enzymatic reaction is not dihydrodipicolinate but in fact (4S)-4-hydroxy-2,3,4,5-tetrahydro-(2S)-dipicolinic acid (HTPA), and that the consecutive dehydration reaction leading to DHDP is not spontaneous but catalyzed by DapB.</text>
</comment>
<dbReference type="HAMAP" id="MF_00418">
    <property type="entry name" value="DapA"/>
    <property type="match status" value="1"/>
</dbReference>
<keyword evidence="9 12" id="KW-0456">Lyase</keyword>
<comment type="pathway">
    <text evidence="2 12">Amino-acid biosynthesis; L-lysine biosynthesis via DAP pathway; (S)-tetrahydrodipicolinate from L-aspartate: step 3/4.</text>
</comment>
<dbReference type="Pfam" id="PF00701">
    <property type="entry name" value="DHDPS"/>
    <property type="match status" value="1"/>
</dbReference>
<evidence type="ECO:0000256" key="5">
    <source>
        <dbReference type="ARBA" id="ARBA00022490"/>
    </source>
</evidence>
<evidence type="ECO:0000256" key="11">
    <source>
        <dbReference type="ARBA" id="ARBA00047836"/>
    </source>
</evidence>
<dbReference type="NCBIfam" id="TIGR00674">
    <property type="entry name" value="dapA"/>
    <property type="match status" value="1"/>
</dbReference>
<comment type="subcellular location">
    <subcellularLocation>
        <location evidence="12">Cytoplasm</location>
    </subcellularLocation>
</comment>
<evidence type="ECO:0000256" key="8">
    <source>
        <dbReference type="ARBA" id="ARBA00023154"/>
    </source>
</evidence>
<evidence type="ECO:0000256" key="6">
    <source>
        <dbReference type="ARBA" id="ARBA00022605"/>
    </source>
</evidence>
<dbReference type="GO" id="GO:0005829">
    <property type="term" value="C:cytosol"/>
    <property type="evidence" value="ECO:0007669"/>
    <property type="project" value="TreeGrafter"/>
</dbReference>
<evidence type="ECO:0000256" key="13">
    <source>
        <dbReference type="PIRNR" id="PIRNR001365"/>
    </source>
</evidence>
<feature type="binding site" evidence="12 15">
    <location>
        <position position="205"/>
    </location>
    <ligand>
        <name>pyruvate</name>
        <dbReference type="ChEBI" id="CHEBI:15361"/>
    </ligand>
</feature>
<evidence type="ECO:0000256" key="4">
    <source>
        <dbReference type="ARBA" id="ARBA00012086"/>
    </source>
</evidence>
<keyword evidence="7 12" id="KW-0220">Diaminopimelate biosynthesis</keyword>
<dbReference type="InterPro" id="IPR002220">
    <property type="entry name" value="DapA-like"/>
</dbReference>
<reference evidence="17" key="1">
    <citation type="submission" date="2016-10" db="EMBL/GenBank/DDBJ databases">
        <authorList>
            <person name="Varghese N."/>
            <person name="Submissions S."/>
        </authorList>
    </citation>
    <scope>NUCLEOTIDE SEQUENCE [LARGE SCALE GENOMIC DNA]</scope>
    <source>
        <strain evidence="17">DSM 16108</strain>
    </source>
</reference>
<dbReference type="PROSITE" id="PS00666">
    <property type="entry name" value="DHDPS_2"/>
    <property type="match status" value="1"/>
</dbReference>
<evidence type="ECO:0000256" key="7">
    <source>
        <dbReference type="ARBA" id="ARBA00022915"/>
    </source>
</evidence>
<keyword evidence="17" id="KW-1185">Reference proteome</keyword>
<keyword evidence="6 12" id="KW-0028">Amino-acid biosynthesis</keyword>
<feature type="active site" description="Schiff-base intermediate with substrate" evidence="12 14">
    <location>
        <position position="163"/>
    </location>
</feature>
<keyword evidence="10 12" id="KW-0704">Schiff base</keyword>
<evidence type="ECO:0000256" key="14">
    <source>
        <dbReference type="PIRSR" id="PIRSR001365-1"/>
    </source>
</evidence>
<comment type="subunit">
    <text evidence="12">Homotetramer; dimer of dimers.</text>
</comment>
<dbReference type="SUPFAM" id="SSF51569">
    <property type="entry name" value="Aldolase"/>
    <property type="match status" value="1"/>
</dbReference>
<dbReference type="GO" id="GO:0008840">
    <property type="term" value="F:4-hydroxy-tetrahydrodipicolinate synthase activity"/>
    <property type="evidence" value="ECO:0007669"/>
    <property type="project" value="UniProtKB-UniRule"/>
</dbReference>
<sequence length="294" mass="32275">MNHLFTGIGAAVTTPFSEGEVDYTSFREHLEFLKENHIQSFIVNGTTGEGSTLTSEEKTELLKVSLEVSDGQIPVIAGTGSNNTKTSIQASKEAEELGVDGLLVITPYYNKTSQRGLLAHFTAIADAVNIPVILYDVPARTGMTIDPETLRVLSEHPNIVGLKDATGDLTNLSRLQSVVNDSFAFYGGNDDLALPFFSQGGHGLISVAANVLPKEYQEMFESVKKDLDRANLLYKDLFPLLEALSIDVNPIPVKVLTSFLGFGDYEVRLPLVTLEEVNQISIIETYRHLIERRN</sequence>
<evidence type="ECO:0000256" key="2">
    <source>
        <dbReference type="ARBA" id="ARBA00005120"/>
    </source>
</evidence>
<dbReference type="SMART" id="SM01130">
    <property type="entry name" value="DHDPS"/>
    <property type="match status" value="1"/>
</dbReference>
<protein>
    <recommendedName>
        <fullName evidence="4 12">4-hydroxy-tetrahydrodipicolinate synthase</fullName>
        <shortName evidence="12">HTPA synthase</shortName>
        <ecNumber evidence="4 12">4.3.3.7</ecNumber>
    </recommendedName>
</protein>
<dbReference type="InterPro" id="IPR013785">
    <property type="entry name" value="Aldolase_TIM"/>
</dbReference>
<dbReference type="InterPro" id="IPR005263">
    <property type="entry name" value="DapA"/>
</dbReference>
<dbReference type="CDD" id="cd00950">
    <property type="entry name" value="DHDPS"/>
    <property type="match status" value="1"/>
</dbReference>
<gene>
    <name evidence="12" type="primary">dapA</name>
    <name evidence="16" type="ORF">SAMN04488569_100130</name>
</gene>
<name>A0A1I3UN88_9LACT</name>
<comment type="similarity">
    <text evidence="3 12 13">Belongs to the DapA family.</text>
</comment>
<dbReference type="STRING" id="258723.GCA_900169305_00416"/>
<keyword evidence="8 12" id="KW-0457">Lysine biosynthesis</keyword>
<proteinExistence type="inferred from homology"/>
<feature type="binding site" evidence="12 15">
    <location>
        <position position="47"/>
    </location>
    <ligand>
        <name>pyruvate</name>
        <dbReference type="ChEBI" id="CHEBI:15361"/>
    </ligand>
</feature>